<dbReference type="Proteomes" id="UP000055019">
    <property type="component" value="Unassembled WGS sequence"/>
</dbReference>
<dbReference type="SUPFAM" id="SSF55826">
    <property type="entry name" value="YbaK/ProRS associated domain"/>
    <property type="match status" value="1"/>
</dbReference>
<evidence type="ECO:0000259" key="2">
    <source>
        <dbReference type="Pfam" id="PF04073"/>
    </source>
</evidence>
<comment type="caution">
    <text evidence="3">The sequence shown here is derived from an EMBL/GenBank/DDBJ whole genome shotgun (WGS) entry which is preliminary data.</text>
</comment>
<dbReference type="PANTHER" id="PTHR31423:SF3">
    <property type="entry name" value="PROLYL-TRNA SYNTHETASE ASSOCIATED DOMAIN-CONTAINING PROTEIN 1-RELATED"/>
    <property type="match status" value="1"/>
</dbReference>
<evidence type="ECO:0000256" key="1">
    <source>
        <dbReference type="ARBA" id="ARBA00010201"/>
    </source>
</evidence>
<dbReference type="Pfam" id="PF04073">
    <property type="entry name" value="tRNA_edit"/>
    <property type="match status" value="1"/>
</dbReference>
<dbReference type="InterPro" id="IPR036754">
    <property type="entry name" value="YbaK/aa-tRNA-synt-asso_dom_sf"/>
</dbReference>
<reference evidence="3" key="1">
    <citation type="submission" date="2016-01" db="EMBL/GenBank/DDBJ databases">
        <authorList>
            <person name="Peeters C."/>
        </authorList>
    </citation>
    <scope>NUCLEOTIDE SEQUENCE [LARGE SCALE GENOMIC DNA]</scope>
    <source>
        <strain evidence="3">LMG 29317</strain>
    </source>
</reference>
<dbReference type="InterPro" id="IPR007214">
    <property type="entry name" value="YbaK/aa-tRNA-synth-assoc-dom"/>
</dbReference>
<evidence type="ECO:0000313" key="4">
    <source>
        <dbReference type="Proteomes" id="UP000055019"/>
    </source>
</evidence>
<sequence>MLNMEESGKLNLVLEGARCKNLLLQDKKGQYFLIVTTASKSLNLSAAAEVLGSKRLSFASSAKLFELLGIQTGSLSPLALVNDEAKRTRLIVDSDLSEEATFLFHPLENNASISLSKQALDAFLGTIGHRAEWKSLNNRTVA</sequence>
<dbReference type="AlphaFoldDB" id="A0A158KIG2"/>
<protein>
    <submittedName>
        <fullName evidence="3">Prolyl-tRNA editing protein ProX</fullName>
    </submittedName>
</protein>
<comment type="similarity">
    <text evidence="1">Belongs to the PRORSD1 family.</text>
</comment>
<dbReference type="GO" id="GO:0002161">
    <property type="term" value="F:aminoacyl-tRNA deacylase activity"/>
    <property type="evidence" value="ECO:0007669"/>
    <property type="project" value="InterPro"/>
</dbReference>
<feature type="domain" description="YbaK/aminoacyl-tRNA synthetase-associated" evidence="2">
    <location>
        <begin position="4"/>
        <end position="121"/>
    </location>
</feature>
<evidence type="ECO:0000313" key="3">
    <source>
        <dbReference type="EMBL" id="SAL80926.1"/>
    </source>
</evidence>
<organism evidence="3 4">
    <name type="scientific">Caballeronia arvi</name>
    <dbReference type="NCBI Taxonomy" id="1777135"/>
    <lineage>
        <taxon>Bacteria</taxon>
        <taxon>Pseudomonadati</taxon>
        <taxon>Pseudomonadota</taxon>
        <taxon>Betaproteobacteria</taxon>
        <taxon>Burkholderiales</taxon>
        <taxon>Burkholderiaceae</taxon>
        <taxon>Caballeronia</taxon>
    </lineage>
</organism>
<name>A0A158KIG2_9BURK</name>
<dbReference type="Gene3D" id="3.90.960.10">
    <property type="entry name" value="YbaK/aminoacyl-tRNA synthetase-associated domain"/>
    <property type="match status" value="1"/>
</dbReference>
<proteinExistence type="inferred from homology"/>
<dbReference type="PANTHER" id="PTHR31423">
    <property type="entry name" value="YBAK DOMAIN-CONTAINING PROTEIN"/>
    <property type="match status" value="1"/>
</dbReference>
<dbReference type="InterPro" id="IPR040285">
    <property type="entry name" value="ProX/PRXD1"/>
</dbReference>
<dbReference type="EMBL" id="FCOM02000035">
    <property type="protein sequence ID" value="SAL80926.1"/>
    <property type="molecule type" value="Genomic_DNA"/>
</dbReference>
<gene>
    <name evidence="3" type="primary">proX_2</name>
    <name evidence="3" type="ORF">AWB74_05821</name>
</gene>
<accession>A0A158KIG2</accession>
<keyword evidence="4" id="KW-1185">Reference proteome</keyword>